<protein>
    <submittedName>
        <fullName evidence="1">Uncharacterized protein</fullName>
    </submittedName>
</protein>
<reference evidence="1" key="1">
    <citation type="submission" date="2020-08" db="EMBL/GenBank/DDBJ databases">
        <title>Multicomponent nature underlies the extraordinary mechanical properties of spider dragline silk.</title>
        <authorList>
            <person name="Kono N."/>
            <person name="Nakamura H."/>
            <person name="Mori M."/>
            <person name="Yoshida Y."/>
            <person name="Ohtoshi R."/>
            <person name="Malay A.D."/>
            <person name="Moran D.A.P."/>
            <person name="Tomita M."/>
            <person name="Numata K."/>
            <person name="Arakawa K."/>
        </authorList>
    </citation>
    <scope>NUCLEOTIDE SEQUENCE</scope>
</reference>
<accession>A0A8X6KIR8</accession>
<comment type="caution">
    <text evidence="1">The sequence shown here is derived from an EMBL/GenBank/DDBJ whole genome shotgun (WGS) entry which is preliminary data.</text>
</comment>
<evidence type="ECO:0000313" key="2">
    <source>
        <dbReference type="Proteomes" id="UP000887013"/>
    </source>
</evidence>
<evidence type="ECO:0000313" key="1">
    <source>
        <dbReference type="EMBL" id="GFS51970.1"/>
    </source>
</evidence>
<gene>
    <name evidence="1" type="ORF">NPIL_497181</name>
</gene>
<dbReference type="AlphaFoldDB" id="A0A8X6KIR8"/>
<dbReference type="EMBL" id="BMAW01045810">
    <property type="protein sequence ID" value="GFS51970.1"/>
    <property type="molecule type" value="Genomic_DNA"/>
</dbReference>
<name>A0A8X6KIR8_NEPPI</name>
<keyword evidence="2" id="KW-1185">Reference proteome</keyword>
<sequence>MCFCKKHQSARPCRGRSNTCALRECHTNPPVGKTSTTGVSYVGDIKTSHLVPFVMWQCWKKGHSTLPIRMTTHRSHFHLALGIRCDDLERETVRDPHYINLVRVKLQNTFVGEIIRITLRR</sequence>
<dbReference type="Proteomes" id="UP000887013">
    <property type="component" value="Unassembled WGS sequence"/>
</dbReference>
<organism evidence="1 2">
    <name type="scientific">Nephila pilipes</name>
    <name type="common">Giant wood spider</name>
    <name type="synonym">Nephila maculata</name>
    <dbReference type="NCBI Taxonomy" id="299642"/>
    <lineage>
        <taxon>Eukaryota</taxon>
        <taxon>Metazoa</taxon>
        <taxon>Ecdysozoa</taxon>
        <taxon>Arthropoda</taxon>
        <taxon>Chelicerata</taxon>
        <taxon>Arachnida</taxon>
        <taxon>Araneae</taxon>
        <taxon>Araneomorphae</taxon>
        <taxon>Entelegynae</taxon>
        <taxon>Araneoidea</taxon>
        <taxon>Nephilidae</taxon>
        <taxon>Nephila</taxon>
    </lineage>
</organism>
<proteinExistence type="predicted"/>